<dbReference type="SUPFAM" id="SSF56801">
    <property type="entry name" value="Acetyl-CoA synthetase-like"/>
    <property type="match status" value="1"/>
</dbReference>
<dbReference type="AlphaFoldDB" id="S6VJB7"/>
<dbReference type="GO" id="GO:0044550">
    <property type="term" value="P:secondary metabolite biosynthetic process"/>
    <property type="evidence" value="ECO:0007669"/>
    <property type="project" value="TreeGrafter"/>
</dbReference>
<comment type="caution">
    <text evidence="2">The sequence shown here is derived from an EMBL/GenBank/DDBJ whole genome shotgun (WGS) entry which is preliminary data.</text>
</comment>
<dbReference type="GO" id="GO:0005829">
    <property type="term" value="C:cytosol"/>
    <property type="evidence" value="ECO:0007669"/>
    <property type="project" value="TreeGrafter"/>
</dbReference>
<dbReference type="Proteomes" id="UP000015729">
    <property type="component" value="Unassembled WGS sequence"/>
</dbReference>
<dbReference type="PANTHER" id="PTHR45527">
    <property type="entry name" value="NONRIBOSOMAL PEPTIDE SYNTHETASE"/>
    <property type="match status" value="1"/>
</dbReference>
<dbReference type="Gene3D" id="3.30.559.30">
    <property type="entry name" value="Nonribosomal peptide synthetase, condensation domain"/>
    <property type="match status" value="1"/>
</dbReference>
<dbReference type="EMBL" id="AOKG01001096">
    <property type="protein sequence ID" value="EPN54300.1"/>
    <property type="molecule type" value="Genomic_DNA"/>
</dbReference>
<protein>
    <submittedName>
        <fullName evidence="2">Pyoverdine sidechain peptide synthetase III, L-Thr-L-Ser component</fullName>
    </submittedName>
</protein>
<dbReference type="Pfam" id="PF00668">
    <property type="entry name" value="Condensation"/>
    <property type="match status" value="1"/>
</dbReference>
<evidence type="ECO:0000259" key="1">
    <source>
        <dbReference type="Pfam" id="PF00668"/>
    </source>
</evidence>
<sequence>MTYATALFKRSTIERMAGHWLALLQAICANASQRIADVPMLDAAEQQQIVGDWNATAAQFPSELCLHNLIEAHVLATPDAPALIFAAEQLSY</sequence>
<organism evidence="2 3">
    <name type="scientific">Pseudomonas syringae pv. actinidiae ICMP 18807</name>
    <dbReference type="NCBI Taxonomy" id="1194404"/>
    <lineage>
        <taxon>Bacteria</taxon>
        <taxon>Pseudomonadati</taxon>
        <taxon>Pseudomonadota</taxon>
        <taxon>Gammaproteobacteria</taxon>
        <taxon>Pseudomonadales</taxon>
        <taxon>Pseudomonadaceae</taxon>
        <taxon>Pseudomonas</taxon>
        <taxon>Pseudomonas syringae</taxon>
    </lineage>
</organism>
<proteinExistence type="predicted"/>
<dbReference type="GO" id="GO:0043041">
    <property type="term" value="P:amino acid activation for nonribosomal peptide biosynthetic process"/>
    <property type="evidence" value="ECO:0007669"/>
    <property type="project" value="TreeGrafter"/>
</dbReference>
<name>S6VJB7_PSESF</name>
<accession>S6VJB7</accession>
<dbReference type="InterPro" id="IPR001242">
    <property type="entry name" value="Condensation_dom"/>
</dbReference>
<evidence type="ECO:0000313" key="2">
    <source>
        <dbReference type="EMBL" id="EPN54300.1"/>
    </source>
</evidence>
<evidence type="ECO:0000313" key="3">
    <source>
        <dbReference type="Proteomes" id="UP000015729"/>
    </source>
</evidence>
<dbReference type="GO" id="GO:0031177">
    <property type="term" value="F:phosphopantetheine binding"/>
    <property type="evidence" value="ECO:0007669"/>
    <property type="project" value="TreeGrafter"/>
</dbReference>
<feature type="non-terminal residue" evidence="2">
    <location>
        <position position="92"/>
    </location>
</feature>
<dbReference type="GO" id="GO:0003824">
    <property type="term" value="F:catalytic activity"/>
    <property type="evidence" value="ECO:0007669"/>
    <property type="project" value="InterPro"/>
</dbReference>
<dbReference type="PANTHER" id="PTHR45527:SF14">
    <property type="entry name" value="PLIPASTATIN SYNTHASE SUBUNIT B"/>
    <property type="match status" value="1"/>
</dbReference>
<reference evidence="2 3" key="1">
    <citation type="journal article" date="2013" name="PLoS Pathog.">
        <title>Genomic analysis of the Kiwifruit pathogen Pseudomonas syringae pv. actinidiae provides insight into the origins of an emergent plant disease.</title>
        <authorList>
            <person name="McCann H.C."/>
            <person name="Rikkerink E.H."/>
            <person name="Bertels F."/>
            <person name="Fiers M."/>
            <person name="Lu A."/>
            <person name="Rees-George J."/>
            <person name="Andersen M.T."/>
            <person name="Gleave A.P."/>
            <person name="Haubold B."/>
            <person name="Wohlers M.W."/>
            <person name="Guttman D.S."/>
            <person name="Wang P.W."/>
            <person name="Straub C."/>
            <person name="Vanneste J.L."/>
            <person name="Rainey P.B."/>
            <person name="Templeton M.D."/>
        </authorList>
    </citation>
    <scope>NUCLEOTIDE SEQUENCE [LARGE SCALE GENOMIC DNA]</scope>
    <source>
        <strain evidence="2 3">ICMP 18807</strain>
    </source>
</reference>
<gene>
    <name evidence="2" type="ORF">A244_16054</name>
</gene>
<feature type="domain" description="Condensation" evidence="1">
    <location>
        <begin position="1"/>
        <end position="50"/>
    </location>
</feature>